<dbReference type="AlphaFoldDB" id="G7IW07"/>
<reference evidence="1 3" key="2">
    <citation type="journal article" date="2014" name="BMC Genomics">
        <title>An improved genome release (version Mt4.0) for the model legume Medicago truncatula.</title>
        <authorList>
            <person name="Tang H."/>
            <person name="Krishnakumar V."/>
            <person name="Bidwell S."/>
            <person name="Rosen B."/>
            <person name="Chan A."/>
            <person name="Zhou S."/>
            <person name="Gentzbittel L."/>
            <person name="Childs K.L."/>
            <person name="Yandell M."/>
            <person name="Gundlach H."/>
            <person name="Mayer K.F."/>
            <person name="Schwartz D.C."/>
            <person name="Town C.D."/>
        </authorList>
    </citation>
    <scope>GENOME REANNOTATION</scope>
    <source>
        <strain evidence="2 3">cv. Jemalong A17</strain>
    </source>
</reference>
<evidence type="ECO:0000313" key="2">
    <source>
        <dbReference type="EnsemblPlants" id="AES68896"/>
    </source>
</evidence>
<protein>
    <submittedName>
        <fullName evidence="1 2">Uncharacterized protein</fullName>
    </submittedName>
</protein>
<sequence length="70" mass="8196">MPLNIDLNVPFTFTHEHSISDNDTTIPSNVETQEFEFNLNYPSYLNVEENMNQNFPRQEEIHVGLCLLLK</sequence>
<dbReference type="EMBL" id="CM001219">
    <property type="protein sequence ID" value="AES68896.1"/>
    <property type="molecule type" value="Genomic_DNA"/>
</dbReference>
<dbReference type="Proteomes" id="UP000002051">
    <property type="component" value="Chromosome 3"/>
</dbReference>
<proteinExistence type="predicted"/>
<dbReference type="PaxDb" id="3880-AES68896"/>
<reference evidence="2" key="3">
    <citation type="submission" date="2015-04" db="UniProtKB">
        <authorList>
            <consortium name="EnsemblPlants"/>
        </authorList>
    </citation>
    <scope>IDENTIFICATION</scope>
    <source>
        <strain evidence="2">cv. Jemalong A17</strain>
    </source>
</reference>
<evidence type="ECO:0000313" key="1">
    <source>
        <dbReference type="EMBL" id="AES68896.1"/>
    </source>
</evidence>
<reference evidence="1 3" key="1">
    <citation type="journal article" date="2011" name="Nature">
        <title>The Medicago genome provides insight into the evolution of rhizobial symbioses.</title>
        <authorList>
            <person name="Young N.D."/>
            <person name="Debelle F."/>
            <person name="Oldroyd G.E."/>
            <person name="Geurts R."/>
            <person name="Cannon S.B."/>
            <person name="Udvardi M.K."/>
            <person name="Benedito V.A."/>
            <person name="Mayer K.F."/>
            <person name="Gouzy J."/>
            <person name="Schoof H."/>
            <person name="Van de Peer Y."/>
            <person name="Proost S."/>
            <person name="Cook D.R."/>
            <person name="Meyers B.C."/>
            <person name="Spannagl M."/>
            <person name="Cheung F."/>
            <person name="De Mita S."/>
            <person name="Krishnakumar V."/>
            <person name="Gundlach H."/>
            <person name="Zhou S."/>
            <person name="Mudge J."/>
            <person name="Bharti A.K."/>
            <person name="Murray J.D."/>
            <person name="Naoumkina M.A."/>
            <person name="Rosen B."/>
            <person name="Silverstein K.A."/>
            <person name="Tang H."/>
            <person name="Rombauts S."/>
            <person name="Zhao P.X."/>
            <person name="Zhou P."/>
            <person name="Barbe V."/>
            <person name="Bardou P."/>
            <person name="Bechner M."/>
            <person name="Bellec A."/>
            <person name="Berger A."/>
            <person name="Berges H."/>
            <person name="Bidwell S."/>
            <person name="Bisseling T."/>
            <person name="Choisne N."/>
            <person name="Couloux A."/>
            <person name="Denny R."/>
            <person name="Deshpande S."/>
            <person name="Dai X."/>
            <person name="Doyle J.J."/>
            <person name="Dudez A.M."/>
            <person name="Farmer A.D."/>
            <person name="Fouteau S."/>
            <person name="Franken C."/>
            <person name="Gibelin C."/>
            <person name="Gish J."/>
            <person name="Goldstein S."/>
            <person name="Gonzalez A.J."/>
            <person name="Green P.J."/>
            <person name="Hallab A."/>
            <person name="Hartog M."/>
            <person name="Hua A."/>
            <person name="Humphray S.J."/>
            <person name="Jeong D.H."/>
            <person name="Jing Y."/>
            <person name="Jocker A."/>
            <person name="Kenton S.M."/>
            <person name="Kim D.J."/>
            <person name="Klee K."/>
            <person name="Lai H."/>
            <person name="Lang C."/>
            <person name="Lin S."/>
            <person name="Macmil S.L."/>
            <person name="Magdelenat G."/>
            <person name="Matthews L."/>
            <person name="McCorrison J."/>
            <person name="Monaghan E.L."/>
            <person name="Mun J.H."/>
            <person name="Najar F.Z."/>
            <person name="Nicholson C."/>
            <person name="Noirot C."/>
            <person name="O'Bleness M."/>
            <person name="Paule C.R."/>
            <person name="Poulain J."/>
            <person name="Prion F."/>
            <person name="Qin B."/>
            <person name="Qu C."/>
            <person name="Retzel E.F."/>
            <person name="Riddle C."/>
            <person name="Sallet E."/>
            <person name="Samain S."/>
            <person name="Samson N."/>
            <person name="Sanders I."/>
            <person name="Saurat O."/>
            <person name="Scarpelli C."/>
            <person name="Schiex T."/>
            <person name="Segurens B."/>
            <person name="Severin A.J."/>
            <person name="Sherrier D.J."/>
            <person name="Shi R."/>
            <person name="Sims S."/>
            <person name="Singer S.R."/>
            <person name="Sinharoy S."/>
            <person name="Sterck L."/>
            <person name="Viollet A."/>
            <person name="Wang B.B."/>
            <person name="Wang K."/>
            <person name="Wang M."/>
            <person name="Wang X."/>
            <person name="Warfsmann J."/>
            <person name="Weissenbach J."/>
            <person name="White D.D."/>
            <person name="White J.D."/>
            <person name="Wiley G.B."/>
            <person name="Wincker P."/>
            <person name="Xing Y."/>
            <person name="Yang L."/>
            <person name="Yao Z."/>
            <person name="Ying F."/>
            <person name="Zhai J."/>
            <person name="Zhou L."/>
            <person name="Zuber A."/>
            <person name="Denarie J."/>
            <person name="Dixon R.A."/>
            <person name="May G.D."/>
            <person name="Schwartz D.C."/>
            <person name="Rogers J."/>
            <person name="Quetier F."/>
            <person name="Town C.D."/>
            <person name="Roe B.A."/>
        </authorList>
    </citation>
    <scope>NUCLEOTIDE SEQUENCE [LARGE SCALE GENOMIC DNA]</scope>
    <source>
        <strain evidence="1">A17</strain>
        <strain evidence="2 3">cv. Jemalong A17</strain>
    </source>
</reference>
<name>G7IW07_MEDTR</name>
<organism evidence="1 3">
    <name type="scientific">Medicago truncatula</name>
    <name type="common">Barrel medic</name>
    <name type="synonym">Medicago tribuloides</name>
    <dbReference type="NCBI Taxonomy" id="3880"/>
    <lineage>
        <taxon>Eukaryota</taxon>
        <taxon>Viridiplantae</taxon>
        <taxon>Streptophyta</taxon>
        <taxon>Embryophyta</taxon>
        <taxon>Tracheophyta</taxon>
        <taxon>Spermatophyta</taxon>
        <taxon>Magnoliopsida</taxon>
        <taxon>eudicotyledons</taxon>
        <taxon>Gunneridae</taxon>
        <taxon>Pentapetalae</taxon>
        <taxon>rosids</taxon>
        <taxon>fabids</taxon>
        <taxon>Fabales</taxon>
        <taxon>Fabaceae</taxon>
        <taxon>Papilionoideae</taxon>
        <taxon>50 kb inversion clade</taxon>
        <taxon>NPAAA clade</taxon>
        <taxon>Hologalegina</taxon>
        <taxon>IRL clade</taxon>
        <taxon>Trifolieae</taxon>
        <taxon>Medicago</taxon>
    </lineage>
</organism>
<dbReference type="HOGENOM" id="CLU_2761576_0_0_1"/>
<keyword evidence="3" id="KW-1185">Reference proteome</keyword>
<dbReference type="EnsemblPlants" id="AES68896">
    <property type="protein sequence ID" value="AES68896"/>
    <property type="gene ID" value="MTR_3g018760"/>
</dbReference>
<evidence type="ECO:0000313" key="3">
    <source>
        <dbReference type="Proteomes" id="UP000002051"/>
    </source>
</evidence>
<gene>
    <name evidence="1" type="ordered locus">MTR_3g018760</name>
</gene>
<accession>G7IW07</accession>